<keyword evidence="5" id="KW-0255">Endonuclease</keyword>
<evidence type="ECO:0000259" key="9">
    <source>
        <dbReference type="Pfam" id="PF17921"/>
    </source>
</evidence>
<dbReference type="GO" id="GO:0004519">
    <property type="term" value="F:endonuclease activity"/>
    <property type="evidence" value="ECO:0007669"/>
    <property type="project" value="UniProtKB-KW"/>
</dbReference>
<feature type="domain" description="Reverse transcriptase RNase H-like" evidence="8">
    <location>
        <begin position="1"/>
        <end position="51"/>
    </location>
</feature>
<keyword evidence="11" id="KW-1185">Reference proteome</keyword>
<dbReference type="InterPro" id="IPR041373">
    <property type="entry name" value="RT_RNaseH"/>
</dbReference>
<dbReference type="Gene3D" id="1.10.340.70">
    <property type="match status" value="1"/>
</dbReference>
<dbReference type="PANTHER" id="PTHR37984">
    <property type="entry name" value="PROTEIN CBG26694"/>
    <property type="match status" value="1"/>
</dbReference>
<evidence type="ECO:0000256" key="1">
    <source>
        <dbReference type="ARBA" id="ARBA00012493"/>
    </source>
</evidence>
<evidence type="ECO:0000313" key="11">
    <source>
        <dbReference type="Proteomes" id="UP000015103"/>
    </source>
</evidence>
<keyword evidence="2" id="KW-0808">Transferase</keyword>
<dbReference type="InterPro" id="IPR050951">
    <property type="entry name" value="Retrovirus_Pol_polyprotein"/>
</dbReference>
<proteinExistence type="predicted"/>
<dbReference type="AlphaFoldDB" id="T1HR40"/>
<reference evidence="10" key="1">
    <citation type="submission" date="2015-05" db="UniProtKB">
        <authorList>
            <consortium name="EnsemblMetazoa"/>
        </authorList>
    </citation>
    <scope>IDENTIFICATION</scope>
</reference>
<dbReference type="HOGENOM" id="CLU_078900_0_0_1"/>
<evidence type="ECO:0000313" key="10">
    <source>
        <dbReference type="EnsemblMetazoa" id="RPRC006510-PA"/>
    </source>
</evidence>
<dbReference type="VEuPathDB" id="VectorBase:RPRC006510"/>
<dbReference type="OMA" id="RIHECHQ"/>
<organism evidence="10 11">
    <name type="scientific">Rhodnius prolixus</name>
    <name type="common">Triatomid bug</name>
    <dbReference type="NCBI Taxonomy" id="13249"/>
    <lineage>
        <taxon>Eukaryota</taxon>
        <taxon>Metazoa</taxon>
        <taxon>Ecdysozoa</taxon>
        <taxon>Arthropoda</taxon>
        <taxon>Hexapoda</taxon>
        <taxon>Insecta</taxon>
        <taxon>Pterygota</taxon>
        <taxon>Neoptera</taxon>
        <taxon>Paraneoptera</taxon>
        <taxon>Hemiptera</taxon>
        <taxon>Heteroptera</taxon>
        <taxon>Panheteroptera</taxon>
        <taxon>Cimicomorpha</taxon>
        <taxon>Reduviidae</taxon>
        <taxon>Triatominae</taxon>
        <taxon>Rhodnius</taxon>
    </lineage>
</organism>
<dbReference type="EnsemblMetazoa" id="RPRC006510-RA">
    <property type="protein sequence ID" value="RPRC006510-PA"/>
    <property type="gene ID" value="RPRC006510"/>
</dbReference>
<evidence type="ECO:0000256" key="5">
    <source>
        <dbReference type="ARBA" id="ARBA00022759"/>
    </source>
</evidence>
<evidence type="ECO:0000259" key="8">
    <source>
        <dbReference type="Pfam" id="PF17917"/>
    </source>
</evidence>
<keyword evidence="4" id="KW-0540">Nuclease</keyword>
<dbReference type="GO" id="GO:0016787">
    <property type="term" value="F:hydrolase activity"/>
    <property type="evidence" value="ECO:0007669"/>
    <property type="project" value="UniProtKB-KW"/>
</dbReference>
<feature type="domain" description="Integrase zinc-binding" evidence="9">
    <location>
        <begin position="166"/>
        <end position="216"/>
    </location>
</feature>
<dbReference type="PANTHER" id="PTHR37984:SF8">
    <property type="entry name" value="CCHC-TYPE DOMAIN-CONTAINING PROTEIN"/>
    <property type="match status" value="1"/>
</dbReference>
<protein>
    <recommendedName>
        <fullName evidence="1">RNA-directed DNA polymerase</fullName>
        <ecNumber evidence="1">2.7.7.49</ecNumber>
    </recommendedName>
</protein>
<dbReference type="Proteomes" id="UP000015103">
    <property type="component" value="Unassembled WGS sequence"/>
</dbReference>
<dbReference type="eggNOG" id="KOG0017">
    <property type="taxonomic scope" value="Eukaryota"/>
</dbReference>
<dbReference type="Pfam" id="PF17921">
    <property type="entry name" value="Integrase_H2C2"/>
    <property type="match status" value="1"/>
</dbReference>
<dbReference type="STRING" id="13249.T1HR40"/>
<dbReference type="FunFam" id="1.10.340.70:FF:000004">
    <property type="entry name" value="Retrovirus-related Pol polyprotein from transposon 297-like Protein"/>
    <property type="match status" value="1"/>
</dbReference>
<evidence type="ECO:0000256" key="2">
    <source>
        <dbReference type="ARBA" id="ARBA00022679"/>
    </source>
</evidence>
<dbReference type="EC" id="2.7.7.49" evidence="1"/>
<accession>T1HR40</accession>
<evidence type="ECO:0000256" key="4">
    <source>
        <dbReference type="ARBA" id="ARBA00022722"/>
    </source>
</evidence>
<keyword evidence="6" id="KW-0378">Hydrolase</keyword>
<evidence type="ECO:0000256" key="3">
    <source>
        <dbReference type="ARBA" id="ARBA00022695"/>
    </source>
</evidence>
<keyword evidence="3" id="KW-0548">Nucleotidyltransferase</keyword>
<dbReference type="Pfam" id="PF17917">
    <property type="entry name" value="RT_RNaseH"/>
    <property type="match status" value="1"/>
</dbReference>
<dbReference type="InterPro" id="IPR041588">
    <property type="entry name" value="Integrase_H2C2"/>
</dbReference>
<evidence type="ECO:0000256" key="6">
    <source>
        <dbReference type="ARBA" id="ARBA00022801"/>
    </source>
</evidence>
<dbReference type="EMBL" id="ACPB03004730">
    <property type="status" value="NOT_ANNOTATED_CDS"/>
    <property type="molecule type" value="Genomic_DNA"/>
</dbReference>
<dbReference type="GO" id="GO:0003964">
    <property type="term" value="F:RNA-directed DNA polymerase activity"/>
    <property type="evidence" value="ECO:0007669"/>
    <property type="project" value="UniProtKB-KW"/>
</dbReference>
<keyword evidence="7" id="KW-0695">RNA-directed DNA polymerase</keyword>
<dbReference type="InParanoid" id="T1HR40"/>
<evidence type="ECO:0000256" key="7">
    <source>
        <dbReference type="ARBA" id="ARBA00022918"/>
    </source>
</evidence>
<name>T1HR40_RHOPR</name>
<sequence length="249" mass="29270">LSILFGVKRFEKYIFGKKIQVESDHKPLETIFKKSMSEAPKRIQRMLLELIGFDLVINFKKGAEVSIADALSRLPLDEMPDEELVIAKIVSETDVFGQTGMRLKTLKEIIENLEKEAGIDMVKSYILNGWPHDIKLVPEEVRDWWKIRDELTIADRIILKGQKIYVPAGMRDELMEKIHCGHQGVESCIRYARTRIFWFKMNQDIEKKVRQCVICRNLDDKRNQKETLILRKTPTYPWEDVAVDIFWFK</sequence>